<feature type="chain" id="PRO_5042134266" description="TPM domain-containing protein" evidence="2">
    <location>
        <begin position="22"/>
        <end position="375"/>
    </location>
</feature>
<organism evidence="4 5">
    <name type="scientific">Myxococcus xanthus</name>
    <dbReference type="NCBI Taxonomy" id="34"/>
    <lineage>
        <taxon>Bacteria</taxon>
        <taxon>Pseudomonadati</taxon>
        <taxon>Myxococcota</taxon>
        <taxon>Myxococcia</taxon>
        <taxon>Myxococcales</taxon>
        <taxon>Cystobacterineae</taxon>
        <taxon>Myxococcaceae</taxon>
        <taxon>Myxococcus</taxon>
    </lineage>
</organism>
<feature type="domain" description="TPM" evidence="3">
    <location>
        <begin position="37"/>
        <end position="159"/>
    </location>
</feature>
<dbReference type="AlphaFoldDB" id="A0AAE6FZY0"/>
<feature type="compositionally biased region" description="Gly residues" evidence="1">
    <location>
        <begin position="365"/>
        <end position="375"/>
    </location>
</feature>
<evidence type="ECO:0000256" key="1">
    <source>
        <dbReference type="SAM" id="MobiDB-lite"/>
    </source>
</evidence>
<feature type="compositionally biased region" description="Low complexity" evidence="1">
    <location>
        <begin position="346"/>
        <end position="364"/>
    </location>
</feature>
<name>A0AAE6FZY0_MYXXA</name>
<dbReference type="InterPro" id="IPR007621">
    <property type="entry name" value="TPM_dom"/>
</dbReference>
<protein>
    <recommendedName>
        <fullName evidence="3">TPM domain-containing protein</fullName>
    </recommendedName>
</protein>
<sequence length="375" mass="40307">MRTWMCWVFLACWALGVPALGATVEEVPRLAANAWSVDTTRTLTPQTLAEVDQLGNALVRDGQGQLAVVVVDTTGSQPPRAFALELFNRWGLGTAGRDDGALLFIALEDRAAEIILGDGVDGPNEQARSDAIMANDVVPAFKRGSPDDAVLEGARGLHQLIVTSELNQPRNAQEAASAWDPRLAESAWSEDSAVTIVSEGPRESEGALNVPALAGGAGLVGAVGLAGRALLRRRPRRCQKCRNPRTRLDEDADDAHLMPGQVREEQLGSVDYDVWWCEPCQDAVVERFGTLFTRHVRCKKCRYVTANKTSRTIRSATYSSGGEIEVTVRCTHCHHTATSRHSTPKLTRSTSLSSSSRSSSSSGGRSSGGGSSGRW</sequence>
<dbReference type="Gene3D" id="3.10.310.50">
    <property type="match status" value="1"/>
</dbReference>
<dbReference type="PANTHER" id="PTHR30373:SF2">
    <property type="entry name" value="UPF0603 PROTEIN YGCG"/>
    <property type="match status" value="1"/>
</dbReference>
<keyword evidence="2" id="KW-0732">Signal</keyword>
<gene>
    <name evidence="4" type="ORF">BHS09_15790</name>
</gene>
<evidence type="ECO:0000313" key="5">
    <source>
        <dbReference type="Proteomes" id="UP000320179"/>
    </source>
</evidence>
<proteinExistence type="predicted"/>
<reference evidence="4 5" key="1">
    <citation type="journal article" date="2019" name="Science">
        <title>Social genes are selection hotspots in kin groups of a soil microbe.</title>
        <authorList>
            <person name="Wielgoss S."/>
            <person name="Wolfensberger R."/>
            <person name="Sun L."/>
            <person name="Fiegna F."/>
            <person name="Velicer G.J."/>
        </authorList>
    </citation>
    <scope>NUCLEOTIDE SEQUENCE [LARGE SCALE GENOMIC DNA]</scope>
    <source>
        <strain evidence="4 5">MC3.5.9c15</strain>
    </source>
</reference>
<dbReference type="PANTHER" id="PTHR30373">
    <property type="entry name" value="UPF0603 PROTEIN YGCG"/>
    <property type="match status" value="1"/>
</dbReference>
<feature type="region of interest" description="Disordered" evidence="1">
    <location>
        <begin position="339"/>
        <end position="375"/>
    </location>
</feature>
<evidence type="ECO:0000256" key="2">
    <source>
        <dbReference type="SAM" id="SignalP"/>
    </source>
</evidence>
<dbReference type="EMBL" id="CP017174">
    <property type="protein sequence ID" value="QDE68322.1"/>
    <property type="molecule type" value="Genomic_DNA"/>
</dbReference>
<dbReference type="Pfam" id="PF04536">
    <property type="entry name" value="TPM_phosphatase"/>
    <property type="match status" value="1"/>
</dbReference>
<accession>A0AAE6FZY0</accession>
<evidence type="ECO:0000313" key="4">
    <source>
        <dbReference type="EMBL" id="QDE68322.1"/>
    </source>
</evidence>
<feature type="signal peptide" evidence="2">
    <location>
        <begin position="1"/>
        <end position="21"/>
    </location>
</feature>
<evidence type="ECO:0000259" key="3">
    <source>
        <dbReference type="Pfam" id="PF04536"/>
    </source>
</evidence>
<dbReference type="Proteomes" id="UP000320179">
    <property type="component" value="Chromosome"/>
</dbReference>
<dbReference type="RefSeq" id="WP_140798303.1">
    <property type="nucleotide sequence ID" value="NZ_CP017173.1"/>
</dbReference>